<comment type="caution">
    <text evidence="1">The sequence shown here is derived from an EMBL/GenBank/DDBJ whole genome shotgun (WGS) entry which is preliminary data.</text>
</comment>
<accession>W1YTX2</accession>
<protein>
    <submittedName>
        <fullName evidence="1">Uncharacterized protein</fullName>
    </submittedName>
</protein>
<organism evidence="1">
    <name type="scientific">human gut metagenome</name>
    <dbReference type="NCBI Taxonomy" id="408170"/>
    <lineage>
        <taxon>unclassified sequences</taxon>
        <taxon>metagenomes</taxon>
        <taxon>organismal metagenomes</taxon>
    </lineage>
</organism>
<name>W1YTX2_9ZZZZ</name>
<dbReference type="AlphaFoldDB" id="W1YTX2"/>
<dbReference type="EMBL" id="AZMM01001364">
    <property type="protein sequence ID" value="ETJ44639.1"/>
    <property type="molecule type" value="Genomic_DNA"/>
</dbReference>
<gene>
    <name evidence="1" type="ORF">Q604_UNBC01364G0002</name>
</gene>
<feature type="non-terminal residue" evidence="1">
    <location>
        <position position="33"/>
    </location>
</feature>
<proteinExistence type="predicted"/>
<reference evidence="1" key="1">
    <citation type="submission" date="2013-12" db="EMBL/GenBank/DDBJ databases">
        <title>A Varibaculum cambriense genome reconstructed from a premature infant gut community with otherwise low bacterial novelty that shifts toward anaerobic metabolism during the third week of life.</title>
        <authorList>
            <person name="Brown C.T."/>
            <person name="Sharon I."/>
            <person name="Thomas B.C."/>
            <person name="Castelle C.J."/>
            <person name="Morowitz M.J."/>
            <person name="Banfield J.F."/>
        </authorList>
    </citation>
    <scope>NUCLEOTIDE SEQUENCE</scope>
</reference>
<evidence type="ECO:0000313" key="1">
    <source>
        <dbReference type="EMBL" id="ETJ44639.1"/>
    </source>
</evidence>
<sequence>MSTATTQAPRRTLTRQGPYWLYLLPLTAGFLTV</sequence>